<accession>A0A0F8A0A4</accession>
<dbReference type="Proteomes" id="UP000054481">
    <property type="component" value="Unassembled WGS sequence"/>
</dbReference>
<evidence type="ECO:0000313" key="2">
    <source>
        <dbReference type="Proteomes" id="UP000054481"/>
    </source>
</evidence>
<organism evidence="1 2">
    <name type="scientific">Hirsutella minnesotensis 3608</name>
    <dbReference type="NCBI Taxonomy" id="1043627"/>
    <lineage>
        <taxon>Eukaryota</taxon>
        <taxon>Fungi</taxon>
        <taxon>Dikarya</taxon>
        <taxon>Ascomycota</taxon>
        <taxon>Pezizomycotina</taxon>
        <taxon>Sordariomycetes</taxon>
        <taxon>Hypocreomycetidae</taxon>
        <taxon>Hypocreales</taxon>
        <taxon>Ophiocordycipitaceae</taxon>
        <taxon>Hirsutella</taxon>
    </lineage>
</organism>
<dbReference type="EMBL" id="KQ030918">
    <property type="protein sequence ID" value="KJZ68364.1"/>
    <property type="molecule type" value="Genomic_DNA"/>
</dbReference>
<protein>
    <submittedName>
        <fullName evidence="1">Uncharacterized protein</fullName>
    </submittedName>
</protein>
<gene>
    <name evidence="1" type="ORF">HIM_12247</name>
</gene>
<keyword evidence="2" id="KW-1185">Reference proteome</keyword>
<reference evidence="1 2" key="1">
    <citation type="journal article" date="2014" name="Genome Biol. Evol.">
        <title>Comparative genomics and transcriptomics analyses reveal divergent lifestyle features of nematode endoparasitic fungus Hirsutella minnesotensis.</title>
        <authorList>
            <person name="Lai Y."/>
            <person name="Liu K."/>
            <person name="Zhang X."/>
            <person name="Zhang X."/>
            <person name="Li K."/>
            <person name="Wang N."/>
            <person name="Shu C."/>
            <person name="Wu Y."/>
            <person name="Wang C."/>
            <person name="Bushley K.E."/>
            <person name="Xiang M."/>
            <person name="Liu X."/>
        </authorList>
    </citation>
    <scope>NUCLEOTIDE SEQUENCE [LARGE SCALE GENOMIC DNA]</scope>
    <source>
        <strain evidence="1 2">3608</strain>
    </source>
</reference>
<dbReference type="AlphaFoldDB" id="A0A0F8A0A4"/>
<name>A0A0F8A0A4_9HYPO</name>
<evidence type="ECO:0000313" key="1">
    <source>
        <dbReference type="EMBL" id="KJZ68364.1"/>
    </source>
</evidence>
<proteinExistence type="predicted"/>
<dbReference type="OrthoDB" id="3499148at2759"/>
<sequence length="381" mass="41810">MSHTEGNIGIPDRRERQALSSTAALNLLAKCASILIRDKSLSQRQLKSIQGTRALLLPPTETKWSKRHRTYRAFLLDLLEETDGAALLLAVVALGQYRATEMKRDDRKRLIEGLKTRVCSYPFNDRVLHKLAKEARIPPQVRVEEYVDSHEILGVSTYPVVPLDSCQALVIDGDSTFRDINHDILPPGGQDVETEAKLSSDKSRSANSQDEAVQYASSAGAAAVFQEEICKAVRNIAVRHGEAELRASITIKFPFWGRGAVDCLLSMHICPWAVSYFAQQLFGAQIAMIGSVRRIVLKEGITVIVPGTEVTLKGVEEDTILKVFGSEMLDAVKESSVRGEEISQGVSATECVSMIVTEDGAIVSLALGLARGLQIQRKLDL</sequence>